<comment type="similarity">
    <text evidence="1">Belongs to the eukaryotic/archaeal PrmC-related family.</text>
</comment>
<dbReference type="eggNOG" id="COG2890">
    <property type="taxonomic scope" value="Bacteria"/>
</dbReference>
<dbReference type="InterPro" id="IPR052190">
    <property type="entry name" value="Euk-Arch_PrmC-MTase"/>
</dbReference>
<evidence type="ECO:0000313" key="7">
    <source>
        <dbReference type="Proteomes" id="UP000019277"/>
    </source>
</evidence>
<dbReference type="GO" id="GO:0032259">
    <property type="term" value="P:methylation"/>
    <property type="evidence" value="ECO:0007669"/>
    <property type="project" value="UniProtKB-KW"/>
</dbReference>
<dbReference type="Proteomes" id="UP000019277">
    <property type="component" value="Unassembled WGS sequence"/>
</dbReference>
<dbReference type="Gene3D" id="3.40.50.150">
    <property type="entry name" value="Vaccinia Virus protein VP39"/>
    <property type="match status" value="1"/>
</dbReference>
<dbReference type="PROSITE" id="PS00092">
    <property type="entry name" value="N6_MTASE"/>
    <property type="match status" value="1"/>
</dbReference>
<proteinExistence type="inferred from homology"/>
<dbReference type="AlphaFoldDB" id="W7INA8"/>
<organism evidence="6 7">
    <name type="scientific">Actinokineospora spheciospongiae</name>
    <dbReference type="NCBI Taxonomy" id="909613"/>
    <lineage>
        <taxon>Bacteria</taxon>
        <taxon>Bacillati</taxon>
        <taxon>Actinomycetota</taxon>
        <taxon>Actinomycetes</taxon>
        <taxon>Pseudonocardiales</taxon>
        <taxon>Pseudonocardiaceae</taxon>
        <taxon>Actinokineospora</taxon>
    </lineage>
</organism>
<evidence type="ECO:0000256" key="3">
    <source>
        <dbReference type="ARBA" id="ARBA00022679"/>
    </source>
</evidence>
<dbReference type="RefSeq" id="WP_233427929.1">
    <property type="nucleotide sequence ID" value="NZ_AYXG01000246.1"/>
</dbReference>
<protein>
    <submittedName>
        <fullName evidence="6">Putative methyltransferase</fullName>
    </submittedName>
</protein>
<sequence>MTTMDLTPDELEPEGLPTAVLRLPGVYRPQEDTRLLTRAIAAAGVRRGARVLDLCTGTGAQAVAAAKAGAGSVTAVDVSRRALAAAWLNGVLNRAPVRVRHGGVSTVVGSGPYDVVVANPPYVPCPTPTTPSTRAWDAGPDGRAVLDELCPAAAGLLRPGGFLLLVHSEVADVPRSLSQLQAGGLRAEVVSRTRVPFGPVMRERAPYLLERGLIGPDEDTEIVTVLRADRVA</sequence>
<dbReference type="Pfam" id="PF05175">
    <property type="entry name" value="MTS"/>
    <property type="match status" value="1"/>
</dbReference>
<dbReference type="PANTHER" id="PTHR45875:SF1">
    <property type="entry name" value="METHYLTRANSFERASE N6AMT1"/>
    <property type="match status" value="1"/>
</dbReference>
<gene>
    <name evidence="6" type="ORF">UO65_6498</name>
</gene>
<dbReference type="GO" id="GO:0008170">
    <property type="term" value="F:N-methyltransferase activity"/>
    <property type="evidence" value="ECO:0007669"/>
    <property type="project" value="UniProtKB-ARBA"/>
</dbReference>
<dbReference type="CDD" id="cd02440">
    <property type="entry name" value="AdoMet_MTases"/>
    <property type="match status" value="1"/>
</dbReference>
<dbReference type="GO" id="GO:0008757">
    <property type="term" value="F:S-adenosylmethionine-dependent methyltransferase activity"/>
    <property type="evidence" value="ECO:0007669"/>
    <property type="project" value="TreeGrafter"/>
</dbReference>
<evidence type="ECO:0000256" key="2">
    <source>
        <dbReference type="ARBA" id="ARBA00022603"/>
    </source>
</evidence>
<dbReference type="STRING" id="909613.UO65_6498"/>
<dbReference type="EMBL" id="AYXG01000246">
    <property type="protein sequence ID" value="EWC58237.1"/>
    <property type="molecule type" value="Genomic_DNA"/>
</dbReference>
<dbReference type="PATRIC" id="fig|909613.9.peg.6495"/>
<accession>W7INA8</accession>
<evidence type="ECO:0000313" key="6">
    <source>
        <dbReference type="EMBL" id="EWC58237.1"/>
    </source>
</evidence>
<dbReference type="PANTHER" id="PTHR45875">
    <property type="entry name" value="METHYLTRANSFERASE N6AMT1"/>
    <property type="match status" value="1"/>
</dbReference>
<evidence type="ECO:0000256" key="4">
    <source>
        <dbReference type="ARBA" id="ARBA00022691"/>
    </source>
</evidence>
<dbReference type="InterPro" id="IPR029063">
    <property type="entry name" value="SAM-dependent_MTases_sf"/>
</dbReference>
<evidence type="ECO:0000256" key="1">
    <source>
        <dbReference type="ARBA" id="ARBA00006149"/>
    </source>
</evidence>
<dbReference type="InterPro" id="IPR007848">
    <property type="entry name" value="Small_mtfrase_dom"/>
</dbReference>
<keyword evidence="2 6" id="KW-0489">Methyltransferase</keyword>
<comment type="caution">
    <text evidence="6">The sequence shown here is derived from an EMBL/GenBank/DDBJ whole genome shotgun (WGS) entry which is preliminary data.</text>
</comment>
<reference evidence="6 7" key="1">
    <citation type="journal article" date="2014" name="Genome Announc.">
        <title>Draft Genome Sequence of the Antitrypanosomally Active Sponge-Associated Bacterium Actinokineospora sp. Strain EG49.</title>
        <authorList>
            <person name="Harjes J."/>
            <person name="Ryu T."/>
            <person name="Abdelmohsen U.R."/>
            <person name="Moitinho-Silva L."/>
            <person name="Horn H."/>
            <person name="Ravasi T."/>
            <person name="Hentschel U."/>
        </authorList>
    </citation>
    <scope>NUCLEOTIDE SEQUENCE [LARGE SCALE GENOMIC DNA]</scope>
    <source>
        <strain evidence="6 7">EG49</strain>
    </source>
</reference>
<dbReference type="GO" id="GO:0003676">
    <property type="term" value="F:nucleic acid binding"/>
    <property type="evidence" value="ECO:0007669"/>
    <property type="project" value="InterPro"/>
</dbReference>
<dbReference type="GO" id="GO:0008276">
    <property type="term" value="F:protein methyltransferase activity"/>
    <property type="evidence" value="ECO:0007669"/>
    <property type="project" value="TreeGrafter"/>
</dbReference>
<keyword evidence="3 6" id="KW-0808">Transferase</keyword>
<evidence type="ECO:0000259" key="5">
    <source>
        <dbReference type="Pfam" id="PF05175"/>
    </source>
</evidence>
<dbReference type="GO" id="GO:0035657">
    <property type="term" value="C:eRF1 methyltransferase complex"/>
    <property type="evidence" value="ECO:0007669"/>
    <property type="project" value="TreeGrafter"/>
</dbReference>
<dbReference type="InterPro" id="IPR002052">
    <property type="entry name" value="DNA_methylase_N6_adenine_CS"/>
</dbReference>
<dbReference type="SUPFAM" id="SSF53335">
    <property type="entry name" value="S-adenosyl-L-methionine-dependent methyltransferases"/>
    <property type="match status" value="1"/>
</dbReference>
<feature type="domain" description="Methyltransferase small" evidence="5">
    <location>
        <begin position="23"/>
        <end position="179"/>
    </location>
</feature>
<keyword evidence="7" id="KW-1185">Reference proteome</keyword>
<name>W7INA8_9PSEU</name>
<keyword evidence="4" id="KW-0949">S-adenosyl-L-methionine</keyword>